<protein>
    <submittedName>
        <fullName evidence="2">Uncharacterized protein</fullName>
    </submittedName>
</protein>
<evidence type="ECO:0000313" key="2">
    <source>
        <dbReference type="EMBL" id="RXH80179.1"/>
    </source>
</evidence>
<proteinExistence type="predicted"/>
<dbReference type="EMBL" id="RDQH01000339">
    <property type="protein sequence ID" value="RXH80179.1"/>
    <property type="molecule type" value="Genomic_DNA"/>
</dbReference>
<feature type="transmembrane region" description="Helical" evidence="1">
    <location>
        <begin position="20"/>
        <end position="41"/>
    </location>
</feature>
<gene>
    <name evidence="2" type="ORF">DVH24_041326</name>
</gene>
<sequence>MSLLIPSSLLFPNFSCLYMFPIYTELFGFVVLVVSHCFYLYSTSKWNCYVKTDSEAEEQAKVPYCYRSLLDIVQRRYSSASTYDVPKDSKAEEQPKVQDSRQVVVDEIQKGSCSPLTHYECRPADNFAHWLAIVEEFNERKAAGSGTKLTPEEEAKLRYGPCECCGKEKDHATKNCPLKTIRFICFTWDEQRGVSAFFLFGPGTRQCPHTRRMGLIYARGVACLWPQSVFSEFQTPAS</sequence>
<reference evidence="2 3" key="1">
    <citation type="submission" date="2018-10" db="EMBL/GenBank/DDBJ databases">
        <title>A high-quality apple genome assembly.</title>
        <authorList>
            <person name="Hu J."/>
        </authorList>
    </citation>
    <scope>NUCLEOTIDE SEQUENCE [LARGE SCALE GENOMIC DNA]</scope>
    <source>
        <strain evidence="3">cv. HFTH1</strain>
        <tissue evidence="2">Young leaf</tissue>
    </source>
</reference>
<dbReference type="AlphaFoldDB" id="A0A498IB52"/>
<keyword evidence="1" id="KW-1133">Transmembrane helix</keyword>
<name>A0A498IB52_MALDO</name>
<accession>A0A498IB52</accession>
<keyword evidence="1" id="KW-0812">Transmembrane</keyword>
<keyword evidence="3" id="KW-1185">Reference proteome</keyword>
<evidence type="ECO:0000256" key="1">
    <source>
        <dbReference type="SAM" id="Phobius"/>
    </source>
</evidence>
<dbReference type="Proteomes" id="UP000290289">
    <property type="component" value="Chromosome 13"/>
</dbReference>
<organism evidence="2 3">
    <name type="scientific">Malus domestica</name>
    <name type="common">Apple</name>
    <name type="synonym">Pyrus malus</name>
    <dbReference type="NCBI Taxonomy" id="3750"/>
    <lineage>
        <taxon>Eukaryota</taxon>
        <taxon>Viridiplantae</taxon>
        <taxon>Streptophyta</taxon>
        <taxon>Embryophyta</taxon>
        <taxon>Tracheophyta</taxon>
        <taxon>Spermatophyta</taxon>
        <taxon>Magnoliopsida</taxon>
        <taxon>eudicotyledons</taxon>
        <taxon>Gunneridae</taxon>
        <taxon>Pentapetalae</taxon>
        <taxon>rosids</taxon>
        <taxon>fabids</taxon>
        <taxon>Rosales</taxon>
        <taxon>Rosaceae</taxon>
        <taxon>Amygdaloideae</taxon>
        <taxon>Maleae</taxon>
        <taxon>Malus</taxon>
    </lineage>
</organism>
<keyword evidence="1" id="KW-0472">Membrane</keyword>
<comment type="caution">
    <text evidence="2">The sequence shown here is derived from an EMBL/GenBank/DDBJ whole genome shotgun (WGS) entry which is preliminary data.</text>
</comment>
<evidence type="ECO:0000313" key="3">
    <source>
        <dbReference type="Proteomes" id="UP000290289"/>
    </source>
</evidence>